<evidence type="ECO:0000313" key="1">
    <source>
        <dbReference type="EMBL" id="PKF23311.1"/>
    </source>
</evidence>
<protein>
    <submittedName>
        <fullName evidence="1">Uncharacterized protein</fullName>
    </submittedName>
</protein>
<accession>A0ACC9MWB6</accession>
<dbReference type="EMBL" id="PISL01000052">
    <property type="protein sequence ID" value="PKF23311.1"/>
    <property type="molecule type" value="Genomic_DNA"/>
</dbReference>
<gene>
    <name evidence="1" type="ORF">CW309_28150</name>
</gene>
<evidence type="ECO:0000313" key="2">
    <source>
        <dbReference type="Proteomes" id="UP000236285"/>
    </source>
</evidence>
<sequence length="658" mass="74413">MNMSTLSPLKIKIDSNVLNHLGIGLYSNTPAVLTEIVANAWDADAENVFIELGSGEITITDDGHGMDYGSLQDKFLTVGYARRNNGESITPKGRQCMGRKGIGKLAMFSLANDVTLYSRMAGHTQHGFKVLVDELATTIERNGEYFPEPKVAPHEIEIQRSGTVIKLEALNKNLTSATESFLRRRIARRFSVIGESHDFKIHVNGMPITLADRGFYPDIQFVWTFGSAEASTLALCANHVKHHHFDGVTVAGAVVNGFIGSVVVPEQLKKDDDNNNAITLLANGRIFEEDIQKRIDDSKVFNSYLVGELQYDILDANGQKDIAVSSRQGVQENDPRFQEFMGYIRTRLKDIASDWDEWRRELGSAELVDEFPKLEEWIESLKPSFKKKAKQLINKIYTMRFNGTAAEQKSQKREILKAQILAFEKLKVQDNIEAIESIDIEKNISGFREVMVTVEDIEAAMQMEVIEQRLTVIRKLDQHKEQQVKERVVQDHIYKHLWLVDPSWGYKEKPTEYEMTLTNYLKRICPETEAGARLDIAYTSTANRFIVLELKKPGLTVGMDALIEQGTKYSRALKQYFHENPASSPFPGGPPMIDIVFIVEKQPVYSNFLADEYDSRMKIMNGSIRTYSDLVNQATRIYEDYIAASHHAGRIKGIVDGL</sequence>
<keyword evidence="2" id="KW-1185">Reference proteome</keyword>
<organism evidence="1 2">
    <name type="scientific">Pseudomonas hunanensis</name>
    <dbReference type="NCBI Taxonomy" id="1247546"/>
    <lineage>
        <taxon>Bacteria</taxon>
        <taxon>Pseudomonadati</taxon>
        <taxon>Pseudomonadota</taxon>
        <taxon>Gammaproteobacteria</taxon>
        <taxon>Pseudomonadales</taxon>
        <taxon>Pseudomonadaceae</taxon>
        <taxon>Pseudomonas</taxon>
    </lineage>
</organism>
<comment type="caution">
    <text evidence="1">The sequence shown here is derived from an EMBL/GenBank/DDBJ whole genome shotgun (WGS) entry which is preliminary data.</text>
</comment>
<dbReference type="Proteomes" id="UP000236285">
    <property type="component" value="Unassembled WGS sequence"/>
</dbReference>
<reference evidence="1" key="1">
    <citation type="submission" date="2017-12" db="EMBL/GenBank/DDBJ databases">
        <title>High quality draft genome sequence of Pseudomonas hunanensis P11 isolated from the high-arsenic soil.</title>
        <authorList>
            <person name="Pan J."/>
        </authorList>
    </citation>
    <scope>NUCLEOTIDE SEQUENCE</scope>
    <source>
        <strain evidence="1">P11</strain>
    </source>
</reference>
<proteinExistence type="predicted"/>
<name>A0ACC9MWB6_9PSED</name>